<accession>A0A4D6HI76</accession>
<evidence type="ECO:0000313" key="3">
    <source>
        <dbReference type="Proteomes" id="UP000296706"/>
    </source>
</evidence>
<dbReference type="AlphaFoldDB" id="A0A4D6HI76"/>
<evidence type="ECO:0000313" key="2">
    <source>
        <dbReference type="EMBL" id="QCC52722.1"/>
    </source>
</evidence>
<reference evidence="2 3" key="1">
    <citation type="journal article" date="2019" name="Nat. Commun.">
        <title>A new type of DNA phosphorothioation-based antiviral system in archaea.</title>
        <authorList>
            <person name="Xiong L."/>
            <person name="Liu S."/>
            <person name="Chen S."/>
            <person name="Xiao Y."/>
            <person name="Zhu B."/>
            <person name="Gao Y."/>
            <person name="Zhang Y."/>
            <person name="Chen B."/>
            <person name="Luo J."/>
            <person name="Deng Z."/>
            <person name="Chen X."/>
            <person name="Wang L."/>
            <person name="Chen S."/>
        </authorList>
    </citation>
    <scope>NUCLEOTIDE SEQUENCE [LARGE SCALE GENOMIC DNA]</scope>
    <source>
        <strain evidence="2 3">CBA1105</strain>
    </source>
</reference>
<dbReference type="EMBL" id="CP031310">
    <property type="protein sequence ID" value="QCC52722.1"/>
    <property type="molecule type" value="Genomic_DNA"/>
</dbReference>
<dbReference type="Proteomes" id="UP000296706">
    <property type="component" value="Chromosome"/>
</dbReference>
<keyword evidence="1" id="KW-1133">Transmembrane helix</keyword>
<keyword evidence="3" id="KW-1185">Reference proteome</keyword>
<sequence>MSIELASLYAIHLVFAGLWAGAVVFVTWGILPLARDGTLDAAPLESITGRLKLLSRVSAVILPLTGIRMAMLLSYTETAILFETTRGHLLIGMIVLWLVLMGLVEVGASKLTSGTSQQKVREPAREARPFLLAATAVAVLLLIDAGAISGGL</sequence>
<feature type="transmembrane region" description="Helical" evidence="1">
    <location>
        <begin position="53"/>
        <end position="75"/>
    </location>
</feature>
<dbReference type="OrthoDB" id="340884at2157"/>
<feature type="transmembrane region" description="Helical" evidence="1">
    <location>
        <begin position="6"/>
        <end position="33"/>
    </location>
</feature>
<name>A0A4D6HI76_9EURY</name>
<feature type="transmembrane region" description="Helical" evidence="1">
    <location>
        <begin position="87"/>
        <end position="108"/>
    </location>
</feature>
<dbReference type="KEGG" id="hsn:DV733_16435"/>
<keyword evidence="1" id="KW-0472">Membrane</keyword>
<evidence type="ECO:0000256" key="1">
    <source>
        <dbReference type="SAM" id="Phobius"/>
    </source>
</evidence>
<dbReference type="RefSeq" id="WP_049993042.1">
    <property type="nucleotide sequence ID" value="NZ_CP031310.1"/>
</dbReference>
<organism evidence="2 3">
    <name type="scientific">Halapricum salinum</name>
    <dbReference type="NCBI Taxonomy" id="1457250"/>
    <lineage>
        <taxon>Archaea</taxon>
        <taxon>Methanobacteriati</taxon>
        <taxon>Methanobacteriota</taxon>
        <taxon>Stenosarchaea group</taxon>
        <taxon>Halobacteria</taxon>
        <taxon>Halobacteriales</taxon>
        <taxon>Haloarculaceae</taxon>
        <taxon>Halapricum</taxon>
    </lineage>
</organism>
<dbReference type="GeneID" id="39849480"/>
<proteinExistence type="predicted"/>
<keyword evidence="1" id="KW-0812">Transmembrane</keyword>
<dbReference type="STRING" id="1457250.GCA_000755225_02168"/>
<gene>
    <name evidence="2" type="ORF">DV733_16435</name>
</gene>
<protein>
    <submittedName>
        <fullName evidence="2">Transporter</fullName>
    </submittedName>
</protein>
<feature type="transmembrane region" description="Helical" evidence="1">
    <location>
        <begin position="129"/>
        <end position="148"/>
    </location>
</feature>